<keyword evidence="14" id="KW-0449">Lipoprotein</keyword>
<dbReference type="SUPFAM" id="SSF52540">
    <property type="entry name" value="P-loop containing nucleoside triphosphate hydrolases"/>
    <property type="match status" value="1"/>
</dbReference>
<comment type="cofactor">
    <cofactor evidence="1">
        <name>Mg(2+)</name>
        <dbReference type="ChEBI" id="CHEBI:18420"/>
    </cofactor>
</comment>
<dbReference type="GO" id="GO:0042147">
    <property type="term" value="P:retrograde transport, endosome to Golgi"/>
    <property type="evidence" value="ECO:0007669"/>
    <property type="project" value="TreeGrafter"/>
</dbReference>
<keyword evidence="15" id="KW-0636">Prenylation</keyword>
<comment type="similarity">
    <text evidence="4">Belongs to the small GTPase superfamily. Rab family.</text>
</comment>
<keyword evidence="6" id="KW-0813">Transport</keyword>
<keyword evidence="10" id="KW-0378">Hydrolase</keyword>
<evidence type="ECO:0000256" key="7">
    <source>
        <dbReference type="ARBA" id="ARBA00022475"/>
    </source>
</evidence>
<dbReference type="AlphaFoldDB" id="A0A7R8WFK4"/>
<dbReference type="EMBL" id="OB662934">
    <property type="protein sequence ID" value="CAD7230765.1"/>
    <property type="molecule type" value="Genomic_DNA"/>
</dbReference>
<dbReference type="NCBIfam" id="TIGR00231">
    <property type="entry name" value="small_GTP"/>
    <property type="match status" value="1"/>
</dbReference>
<evidence type="ECO:0000256" key="11">
    <source>
        <dbReference type="ARBA" id="ARBA00022927"/>
    </source>
</evidence>
<dbReference type="Pfam" id="PF00071">
    <property type="entry name" value="Ras"/>
    <property type="match status" value="1"/>
</dbReference>
<keyword evidence="8" id="KW-0597">Phosphoprotein</keyword>
<gene>
    <name evidence="18" type="ORF">CTOB1V02_LOCUS8621</name>
</gene>
<dbReference type="InterPro" id="IPR027417">
    <property type="entry name" value="P-loop_NTPase"/>
</dbReference>
<dbReference type="InterPro" id="IPR005225">
    <property type="entry name" value="Small_GTP-bd"/>
</dbReference>
<dbReference type="PROSITE" id="PS51419">
    <property type="entry name" value="RAB"/>
    <property type="match status" value="1"/>
</dbReference>
<dbReference type="SMART" id="SM00175">
    <property type="entry name" value="RAB"/>
    <property type="match status" value="1"/>
</dbReference>
<dbReference type="PROSITE" id="PS51421">
    <property type="entry name" value="RAS"/>
    <property type="match status" value="1"/>
</dbReference>
<evidence type="ECO:0000256" key="5">
    <source>
        <dbReference type="ARBA" id="ARBA00011984"/>
    </source>
</evidence>
<organism evidence="18">
    <name type="scientific">Cyprideis torosa</name>
    <dbReference type="NCBI Taxonomy" id="163714"/>
    <lineage>
        <taxon>Eukaryota</taxon>
        <taxon>Metazoa</taxon>
        <taxon>Ecdysozoa</taxon>
        <taxon>Arthropoda</taxon>
        <taxon>Crustacea</taxon>
        <taxon>Oligostraca</taxon>
        <taxon>Ostracoda</taxon>
        <taxon>Podocopa</taxon>
        <taxon>Podocopida</taxon>
        <taxon>Cytherocopina</taxon>
        <taxon>Cytheroidea</taxon>
        <taxon>Cytherideidae</taxon>
        <taxon>Cyprideis</taxon>
    </lineage>
</organism>
<protein>
    <recommendedName>
        <fullName evidence="5">small monomeric GTPase</fullName>
        <ecNumber evidence="5">3.6.5.2</ecNumber>
    </recommendedName>
</protein>
<keyword evidence="16" id="KW-0968">Cytoplasmic vesicle</keyword>
<dbReference type="Gene3D" id="3.40.50.300">
    <property type="entry name" value="P-loop containing nucleotide triphosphate hydrolases"/>
    <property type="match status" value="1"/>
</dbReference>
<evidence type="ECO:0000256" key="14">
    <source>
        <dbReference type="ARBA" id="ARBA00023288"/>
    </source>
</evidence>
<comment type="catalytic activity">
    <reaction evidence="17">
        <text>GTP + H2O = GDP + phosphate + H(+)</text>
        <dbReference type="Rhea" id="RHEA:19669"/>
        <dbReference type="ChEBI" id="CHEBI:15377"/>
        <dbReference type="ChEBI" id="CHEBI:15378"/>
        <dbReference type="ChEBI" id="CHEBI:37565"/>
        <dbReference type="ChEBI" id="CHEBI:43474"/>
        <dbReference type="ChEBI" id="CHEBI:58189"/>
        <dbReference type="EC" id="3.6.5.2"/>
    </reaction>
    <physiologicalReaction direction="left-to-right" evidence="17">
        <dbReference type="Rhea" id="RHEA:19670"/>
    </physiologicalReaction>
</comment>
<dbReference type="GO" id="GO:0003925">
    <property type="term" value="F:G protein activity"/>
    <property type="evidence" value="ECO:0007669"/>
    <property type="project" value="UniProtKB-EC"/>
</dbReference>
<name>A0A7R8WFK4_9CRUS</name>
<evidence type="ECO:0000256" key="8">
    <source>
        <dbReference type="ARBA" id="ARBA00022553"/>
    </source>
</evidence>
<evidence type="ECO:0000256" key="4">
    <source>
        <dbReference type="ARBA" id="ARBA00006270"/>
    </source>
</evidence>
<evidence type="ECO:0000256" key="1">
    <source>
        <dbReference type="ARBA" id="ARBA00001946"/>
    </source>
</evidence>
<evidence type="ECO:0000313" key="18">
    <source>
        <dbReference type="EMBL" id="CAD7230765.1"/>
    </source>
</evidence>
<accession>A0A7R8WFK4</accession>
<comment type="subcellular location">
    <subcellularLocation>
        <location evidence="2">Cell membrane</location>
        <topology evidence="2">Lipid-anchor</topology>
    </subcellularLocation>
    <subcellularLocation>
        <location evidence="3">Cytoplasmic vesicle</location>
        <location evidence="3">Phagosome membrane</location>
        <topology evidence="3">Lipid-anchor</topology>
        <orientation evidence="3">Cytoplasmic side</orientation>
    </subcellularLocation>
</comment>
<evidence type="ECO:0000256" key="6">
    <source>
        <dbReference type="ARBA" id="ARBA00022448"/>
    </source>
</evidence>
<evidence type="ECO:0000256" key="13">
    <source>
        <dbReference type="ARBA" id="ARBA00023136"/>
    </source>
</evidence>
<evidence type="ECO:0000256" key="2">
    <source>
        <dbReference type="ARBA" id="ARBA00004193"/>
    </source>
</evidence>
<evidence type="ECO:0000256" key="17">
    <source>
        <dbReference type="ARBA" id="ARBA00047660"/>
    </source>
</evidence>
<dbReference type="FunFam" id="3.40.50.300:FF:000360">
    <property type="entry name" value="RAB9B, member RAS oncogene family"/>
    <property type="match status" value="1"/>
</dbReference>
<dbReference type="SMART" id="SM00173">
    <property type="entry name" value="RAS"/>
    <property type="match status" value="1"/>
</dbReference>
<dbReference type="GO" id="GO:0030670">
    <property type="term" value="C:phagocytic vesicle membrane"/>
    <property type="evidence" value="ECO:0007669"/>
    <property type="project" value="UniProtKB-SubCell"/>
</dbReference>
<keyword evidence="13" id="KW-0472">Membrane</keyword>
<dbReference type="GO" id="GO:0005525">
    <property type="term" value="F:GTP binding"/>
    <property type="evidence" value="ECO:0007669"/>
    <property type="project" value="UniProtKB-KW"/>
</dbReference>
<evidence type="ECO:0000256" key="16">
    <source>
        <dbReference type="ARBA" id="ARBA00023329"/>
    </source>
</evidence>
<dbReference type="SMART" id="SM00174">
    <property type="entry name" value="RHO"/>
    <property type="match status" value="1"/>
</dbReference>
<dbReference type="EC" id="3.6.5.2" evidence="5"/>
<keyword evidence="12" id="KW-0342">GTP-binding</keyword>
<dbReference type="OrthoDB" id="1436450at2759"/>
<dbReference type="GO" id="GO:0005886">
    <property type="term" value="C:plasma membrane"/>
    <property type="evidence" value="ECO:0007669"/>
    <property type="project" value="UniProtKB-SubCell"/>
</dbReference>
<evidence type="ECO:0000256" key="3">
    <source>
        <dbReference type="ARBA" id="ARBA00004616"/>
    </source>
</evidence>
<keyword evidence="7" id="KW-1003">Cell membrane</keyword>
<dbReference type="PANTHER" id="PTHR47981:SF1">
    <property type="entry name" value="RE17845P"/>
    <property type="match status" value="1"/>
</dbReference>
<proteinExistence type="inferred from homology"/>
<sequence>MSNVKKKNFVLKVILLGNGGVGKTCLMTQFVKGKFDENSFHTIGVEFLNKDLHTETANYTLQIWDTAGQERFKSLRTPFYRGADLCILTFALDDASSFRALGEWKAEFLHYADVDSKEPFPFVVLGNKCDKERREVSSEDALQWLKSQNISSSCYMETSAKEAMNVQEAFLMGVKTWAKLEQQRDKELDEDTVRIDHIRGASSGGCC</sequence>
<dbReference type="PANTHER" id="PTHR47981">
    <property type="entry name" value="RAB FAMILY"/>
    <property type="match status" value="1"/>
</dbReference>
<evidence type="ECO:0000256" key="15">
    <source>
        <dbReference type="ARBA" id="ARBA00023289"/>
    </source>
</evidence>
<keyword evidence="9" id="KW-0547">Nucleotide-binding</keyword>
<dbReference type="PRINTS" id="PR00449">
    <property type="entry name" value="RASTRNSFRMNG"/>
</dbReference>
<dbReference type="GO" id="GO:0005770">
    <property type="term" value="C:late endosome"/>
    <property type="evidence" value="ECO:0007669"/>
    <property type="project" value="TreeGrafter"/>
</dbReference>
<reference evidence="18" key="1">
    <citation type="submission" date="2020-11" db="EMBL/GenBank/DDBJ databases">
        <authorList>
            <person name="Tran Van P."/>
        </authorList>
    </citation>
    <scope>NUCLEOTIDE SEQUENCE</scope>
</reference>
<dbReference type="SMART" id="SM00176">
    <property type="entry name" value="RAN"/>
    <property type="match status" value="1"/>
</dbReference>
<dbReference type="GO" id="GO:0005764">
    <property type="term" value="C:lysosome"/>
    <property type="evidence" value="ECO:0007669"/>
    <property type="project" value="TreeGrafter"/>
</dbReference>
<evidence type="ECO:0000256" key="9">
    <source>
        <dbReference type="ARBA" id="ARBA00022741"/>
    </source>
</evidence>
<dbReference type="GO" id="GO:0015031">
    <property type="term" value="P:protein transport"/>
    <property type="evidence" value="ECO:0007669"/>
    <property type="project" value="UniProtKB-KW"/>
</dbReference>
<dbReference type="InterPro" id="IPR001806">
    <property type="entry name" value="Small_GTPase"/>
</dbReference>
<evidence type="ECO:0000256" key="10">
    <source>
        <dbReference type="ARBA" id="ARBA00022801"/>
    </source>
</evidence>
<keyword evidence="11" id="KW-0653">Protein transport</keyword>
<dbReference type="GO" id="GO:0005829">
    <property type="term" value="C:cytosol"/>
    <property type="evidence" value="ECO:0007669"/>
    <property type="project" value="GOC"/>
</dbReference>
<evidence type="ECO:0000256" key="12">
    <source>
        <dbReference type="ARBA" id="ARBA00023134"/>
    </source>
</evidence>